<dbReference type="Proteomes" id="UP000293568">
    <property type="component" value="Chromosome"/>
</dbReference>
<feature type="short sequence motif" description="Histidine triad motif" evidence="2 3">
    <location>
        <begin position="103"/>
        <end position="107"/>
    </location>
</feature>
<dbReference type="PANTHER" id="PTHR46648:SF1">
    <property type="entry name" value="ADENOSINE 5'-MONOPHOSPHORAMIDASE HNT1"/>
    <property type="match status" value="1"/>
</dbReference>
<dbReference type="PANTHER" id="PTHR46648">
    <property type="entry name" value="HIT FAMILY PROTEIN 1"/>
    <property type="match status" value="1"/>
</dbReference>
<evidence type="ECO:0000313" key="5">
    <source>
        <dbReference type="EMBL" id="QAY66551.1"/>
    </source>
</evidence>
<dbReference type="InterPro" id="IPR036265">
    <property type="entry name" value="HIT-like_sf"/>
</dbReference>
<evidence type="ECO:0000313" key="6">
    <source>
        <dbReference type="Proteomes" id="UP000293568"/>
    </source>
</evidence>
<evidence type="ECO:0000256" key="1">
    <source>
        <dbReference type="PIRSR" id="PIRSR601310-1"/>
    </source>
</evidence>
<protein>
    <submittedName>
        <fullName evidence="5">HIT family protein</fullName>
    </submittedName>
</protein>
<reference evidence="5 6" key="1">
    <citation type="submission" date="2019-01" db="EMBL/GenBank/DDBJ databases">
        <title>Genome sequencing of strain FW100M-2.</title>
        <authorList>
            <person name="Heo J."/>
            <person name="Kim S.-J."/>
            <person name="Kim J.-S."/>
            <person name="Hong S.-B."/>
            <person name="Kwon S.-W."/>
        </authorList>
    </citation>
    <scope>NUCLEOTIDE SEQUENCE [LARGE SCALE GENOMIC DNA]</scope>
    <source>
        <strain evidence="5 6">FW100M-2</strain>
    </source>
</reference>
<keyword evidence="6" id="KW-1185">Reference proteome</keyword>
<organism evidence="5 6">
    <name type="scientific">Paenibacillus protaetiae</name>
    <dbReference type="NCBI Taxonomy" id="2509456"/>
    <lineage>
        <taxon>Bacteria</taxon>
        <taxon>Bacillati</taxon>
        <taxon>Bacillota</taxon>
        <taxon>Bacilli</taxon>
        <taxon>Bacillales</taxon>
        <taxon>Paenibacillaceae</taxon>
        <taxon>Paenibacillus</taxon>
    </lineage>
</organism>
<dbReference type="PROSITE" id="PS51084">
    <property type="entry name" value="HIT_2"/>
    <property type="match status" value="1"/>
</dbReference>
<accession>A0A4V0YF57</accession>
<dbReference type="GO" id="GO:0009117">
    <property type="term" value="P:nucleotide metabolic process"/>
    <property type="evidence" value="ECO:0007669"/>
    <property type="project" value="TreeGrafter"/>
</dbReference>
<name>A0A4V0YF57_9BACL</name>
<feature type="domain" description="HIT" evidence="4">
    <location>
        <begin position="12"/>
        <end position="118"/>
    </location>
</feature>
<proteinExistence type="predicted"/>
<evidence type="ECO:0000256" key="3">
    <source>
        <dbReference type="PROSITE-ProRule" id="PRU00464"/>
    </source>
</evidence>
<dbReference type="GO" id="GO:0003824">
    <property type="term" value="F:catalytic activity"/>
    <property type="evidence" value="ECO:0007669"/>
    <property type="project" value="InterPro"/>
</dbReference>
<dbReference type="Pfam" id="PF01230">
    <property type="entry name" value="HIT"/>
    <property type="match status" value="1"/>
</dbReference>
<dbReference type="AlphaFoldDB" id="A0A4V0YF57"/>
<dbReference type="RefSeq" id="WP_129440237.1">
    <property type="nucleotide sequence ID" value="NZ_CP035492.1"/>
</dbReference>
<dbReference type="OrthoDB" id="9784774at2"/>
<dbReference type="InterPro" id="IPR011146">
    <property type="entry name" value="HIT-like"/>
</dbReference>
<dbReference type="InterPro" id="IPR001310">
    <property type="entry name" value="Histidine_triad_HIT"/>
</dbReference>
<sequence>MGEESLEHLNCLGCRIANGIEPGVNTVFDNEWIACVLDTAPFHDGHTLILPKKHYWDVEDLDAEAANAIMNASQKLSVALKRIFRPDGITICQNGGKFNDLGHYHMHVIPRYEGDGFSWSDPLHPDGAETRLRQTREKLRMALG</sequence>
<evidence type="ECO:0000259" key="4">
    <source>
        <dbReference type="PROSITE" id="PS51084"/>
    </source>
</evidence>
<dbReference type="KEGG" id="pprt:ET464_09205"/>
<evidence type="ECO:0000256" key="2">
    <source>
        <dbReference type="PIRSR" id="PIRSR601310-3"/>
    </source>
</evidence>
<dbReference type="SUPFAM" id="SSF54197">
    <property type="entry name" value="HIT-like"/>
    <property type="match status" value="1"/>
</dbReference>
<gene>
    <name evidence="5" type="ORF">ET464_09205</name>
</gene>
<dbReference type="Gene3D" id="3.30.428.10">
    <property type="entry name" value="HIT-like"/>
    <property type="match status" value="1"/>
</dbReference>
<dbReference type="EMBL" id="CP035492">
    <property type="protein sequence ID" value="QAY66551.1"/>
    <property type="molecule type" value="Genomic_DNA"/>
</dbReference>
<feature type="active site" description="Tele-AMP-histidine intermediate" evidence="1">
    <location>
        <position position="105"/>
    </location>
</feature>